<dbReference type="AlphaFoldDB" id="B1Y0B9"/>
<sequence length="111" mass="11591">MENPAPTATAATAEAPRPKVSITFLNNASMVVAAPDNSNILRVSLREKGGIPFKCGGGLCGTCKCTIESGREHTDAVKAKEKKLLTPEQLAAGMRLACQTFVSGGDISVSW</sequence>
<evidence type="ECO:0000313" key="2">
    <source>
        <dbReference type="EMBL" id="ACB36598.1"/>
    </source>
</evidence>
<dbReference type="CDD" id="cd00207">
    <property type="entry name" value="fer2"/>
    <property type="match status" value="1"/>
</dbReference>
<dbReference type="PROSITE" id="PS00197">
    <property type="entry name" value="2FE2S_FER_1"/>
    <property type="match status" value="1"/>
</dbReference>
<evidence type="ECO:0000259" key="1">
    <source>
        <dbReference type="PROSITE" id="PS51085"/>
    </source>
</evidence>
<name>B1Y0B9_LEPCP</name>
<keyword evidence="3" id="KW-1185">Reference proteome</keyword>
<reference evidence="2 3" key="1">
    <citation type="submission" date="2008-03" db="EMBL/GenBank/DDBJ databases">
        <title>Complete sequence of Leptothrix cholodnii SP-6.</title>
        <authorList>
            <consortium name="US DOE Joint Genome Institute"/>
            <person name="Copeland A."/>
            <person name="Lucas S."/>
            <person name="Lapidus A."/>
            <person name="Glavina del Rio T."/>
            <person name="Dalin E."/>
            <person name="Tice H."/>
            <person name="Bruce D."/>
            <person name="Goodwin L."/>
            <person name="Pitluck S."/>
            <person name="Chertkov O."/>
            <person name="Brettin T."/>
            <person name="Detter J.C."/>
            <person name="Han C."/>
            <person name="Kuske C.R."/>
            <person name="Schmutz J."/>
            <person name="Larimer F."/>
            <person name="Land M."/>
            <person name="Hauser L."/>
            <person name="Kyrpides N."/>
            <person name="Lykidis A."/>
            <person name="Emerson D."/>
            <person name="Richardson P."/>
        </authorList>
    </citation>
    <scope>NUCLEOTIDE SEQUENCE [LARGE SCALE GENOMIC DNA]</scope>
    <source>
        <strain evidence="3">ATCC 51168 / LMG 8142 / SP-6</strain>
    </source>
</reference>
<dbReference type="InterPro" id="IPR001041">
    <property type="entry name" value="2Fe-2S_ferredoxin-type"/>
</dbReference>
<gene>
    <name evidence="2" type="ordered locus">Lcho_4347</name>
</gene>
<evidence type="ECO:0000313" key="3">
    <source>
        <dbReference type="Proteomes" id="UP000001693"/>
    </source>
</evidence>
<dbReference type="RefSeq" id="WP_012349339.1">
    <property type="nucleotide sequence ID" value="NC_010524.1"/>
</dbReference>
<dbReference type="InterPro" id="IPR012675">
    <property type="entry name" value="Beta-grasp_dom_sf"/>
</dbReference>
<dbReference type="Gene3D" id="3.10.20.30">
    <property type="match status" value="1"/>
</dbReference>
<dbReference type="InterPro" id="IPR036010">
    <property type="entry name" value="2Fe-2S_ferredoxin-like_sf"/>
</dbReference>
<dbReference type="KEGG" id="lch:Lcho_4347"/>
<protein>
    <submittedName>
        <fullName evidence="2">Ferredoxin</fullName>
    </submittedName>
</protein>
<proteinExistence type="predicted"/>
<dbReference type="SUPFAM" id="SSF54292">
    <property type="entry name" value="2Fe-2S ferredoxin-like"/>
    <property type="match status" value="1"/>
</dbReference>
<dbReference type="InterPro" id="IPR006058">
    <property type="entry name" value="2Fe2S_fd_BS"/>
</dbReference>
<dbReference type="STRING" id="395495.Lcho_4347"/>
<accession>B1Y0B9</accession>
<dbReference type="eggNOG" id="COG0633">
    <property type="taxonomic scope" value="Bacteria"/>
</dbReference>
<dbReference type="GO" id="GO:0051537">
    <property type="term" value="F:2 iron, 2 sulfur cluster binding"/>
    <property type="evidence" value="ECO:0007669"/>
    <property type="project" value="InterPro"/>
</dbReference>
<dbReference type="PROSITE" id="PS51085">
    <property type="entry name" value="2FE2S_FER_2"/>
    <property type="match status" value="1"/>
</dbReference>
<dbReference type="HOGENOM" id="CLU_082632_8_0_4"/>
<organism evidence="2 3">
    <name type="scientific">Leptothrix cholodnii (strain ATCC 51168 / LMG 8142 / SP-6)</name>
    <name type="common">Leptothrix discophora (strain SP-6)</name>
    <dbReference type="NCBI Taxonomy" id="395495"/>
    <lineage>
        <taxon>Bacteria</taxon>
        <taxon>Pseudomonadati</taxon>
        <taxon>Pseudomonadota</taxon>
        <taxon>Betaproteobacteria</taxon>
        <taxon>Burkholderiales</taxon>
        <taxon>Sphaerotilaceae</taxon>
        <taxon>Leptothrix</taxon>
    </lineage>
</organism>
<feature type="domain" description="2Fe-2S ferredoxin-type" evidence="1">
    <location>
        <begin position="20"/>
        <end position="111"/>
    </location>
</feature>
<dbReference type="Proteomes" id="UP000001693">
    <property type="component" value="Chromosome"/>
</dbReference>
<dbReference type="EMBL" id="CP001013">
    <property type="protein sequence ID" value="ACB36598.1"/>
    <property type="molecule type" value="Genomic_DNA"/>
</dbReference>
<dbReference type="Pfam" id="PF00111">
    <property type="entry name" value="Fer2"/>
    <property type="match status" value="1"/>
</dbReference>